<evidence type="ECO:0000256" key="1">
    <source>
        <dbReference type="SAM" id="SignalP"/>
    </source>
</evidence>
<evidence type="ECO:0000313" key="3">
    <source>
        <dbReference type="Proteomes" id="UP001603857"/>
    </source>
</evidence>
<organism evidence="2 3">
    <name type="scientific">Flemingia macrophylla</name>
    <dbReference type="NCBI Taxonomy" id="520843"/>
    <lineage>
        <taxon>Eukaryota</taxon>
        <taxon>Viridiplantae</taxon>
        <taxon>Streptophyta</taxon>
        <taxon>Embryophyta</taxon>
        <taxon>Tracheophyta</taxon>
        <taxon>Spermatophyta</taxon>
        <taxon>Magnoliopsida</taxon>
        <taxon>eudicotyledons</taxon>
        <taxon>Gunneridae</taxon>
        <taxon>Pentapetalae</taxon>
        <taxon>rosids</taxon>
        <taxon>fabids</taxon>
        <taxon>Fabales</taxon>
        <taxon>Fabaceae</taxon>
        <taxon>Papilionoideae</taxon>
        <taxon>50 kb inversion clade</taxon>
        <taxon>NPAAA clade</taxon>
        <taxon>indigoferoid/millettioid clade</taxon>
        <taxon>Phaseoleae</taxon>
        <taxon>Flemingia</taxon>
    </lineage>
</organism>
<feature type="signal peptide" evidence="1">
    <location>
        <begin position="1"/>
        <end position="21"/>
    </location>
</feature>
<proteinExistence type="predicted"/>
<dbReference type="Proteomes" id="UP001603857">
    <property type="component" value="Unassembled WGS sequence"/>
</dbReference>
<accession>A0ABD1L1M6</accession>
<reference evidence="2 3" key="1">
    <citation type="submission" date="2024-08" db="EMBL/GenBank/DDBJ databases">
        <title>Insights into the chromosomal genome structure of Flemingia macrophylla.</title>
        <authorList>
            <person name="Ding Y."/>
            <person name="Zhao Y."/>
            <person name="Bi W."/>
            <person name="Wu M."/>
            <person name="Zhao G."/>
            <person name="Gong Y."/>
            <person name="Li W."/>
            <person name="Zhang P."/>
        </authorList>
    </citation>
    <scope>NUCLEOTIDE SEQUENCE [LARGE SCALE GENOMIC DNA]</scope>
    <source>
        <strain evidence="2">DYQJB</strain>
        <tissue evidence="2">Leaf</tissue>
    </source>
</reference>
<dbReference type="AlphaFoldDB" id="A0ABD1L1M6"/>
<sequence>MQALFPMLHLLYVSSVIKTDATPQNEDIGFLFTRVGSASQEGNSGSDNSIMARLMGCTELLKKKNINVIHTISKLLNLPVSSFHD</sequence>
<comment type="caution">
    <text evidence="2">The sequence shown here is derived from an EMBL/GenBank/DDBJ whole genome shotgun (WGS) entry which is preliminary data.</text>
</comment>
<gene>
    <name evidence="2" type="ORF">Fmac_031303</name>
</gene>
<name>A0ABD1L1M6_9FABA</name>
<feature type="chain" id="PRO_5044887652" evidence="1">
    <location>
        <begin position="22"/>
        <end position="85"/>
    </location>
</feature>
<keyword evidence="1" id="KW-0732">Signal</keyword>
<keyword evidence="3" id="KW-1185">Reference proteome</keyword>
<evidence type="ECO:0000313" key="2">
    <source>
        <dbReference type="EMBL" id="KAL2317427.1"/>
    </source>
</evidence>
<dbReference type="EMBL" id="JBGMDY010000011">
    <property type="protein sequence ID" value="KAL2317427.1"/>
    <property type="molecule type" value="Genomic_DNA"/>
</dbReference>
<protein>
    <submittedName>
        <fullName evidence="2">Uncharacterized protein</fullName>
    </submittedName>
</protein>